<dbReference type="SUPFAM" id="SSF46785">
    <property type="entry name" value="Winged helix' DNA-binding domain"/>
    <property type="match status" value="1"/>
</dbReference>
<dbReference type="RefSeq" id="WP_211551057.1">
    <property type="nucleotide sequence ID" value="NZ_JAGTUF010000022.1"/>
</dbReference>
<organism evidence="6 7">
    <name type="scientific">Magnetospirillum sulfuroxidans</name>
    <dbReference type="NCBI Taxonomy" id="611300"/>
    <lineage>
        <taxon>Bacteria</taxon>
        <taxon>Pseudomonadati</taxon>
        <taxon>Pseudomonadota</taxon>
        <taxon>Alphaproteobacteria</taxon>
        <taxon>Rhodospirillales</taxon>
        <taxon>Rhodospirillaceae</taxon>
        <taxon>Magnetospirillum</taxon>
    </lineage>
</organism>
<keyword evidence="4" id="KW-0804">Transcription</keyword>
<dbReference type="Gene3D" id="1.10.10.10">
    <property type="entry name" value="Winged helix-like DNA-binding domain superfamily/Winged helix DNA-binding domain"/>
    <property type="match status" value="1"/>
</dbReference>
<evidence type="ECO:0000256" key="3">
    <source>
        <dbReference type="ARBA" id="ARBA00023125"/>
    </source>
</evidence>
<dbReference type="PANTHER" id="PTHR30537:SF26">
    <property type="entry name" value="GLYCINE CLEAVAGE SYSTEM TRANSCRIPTIONAL ACTIVATOR"/>
    <property type="match status" value="1"/>
</dbReference>
<dbReference type="InterPro" id="IPR058163">
    <property type="entry name" value="LysR-type_TF_proteobact-type"/>
</dbReference>
<dbReference type="Pfam" id="PF00126">
    <property type="entry name" value="HTH_1"/>
    <property type="match status" value="1"/>
</dbReference>
<dbReference type="InterPro" id="IPR036390">
    <property type="entry name" value="WH_DNA-bd_sf"/>
</dbReference>
<evidence type="ECO:0000313" key="7">
    <source>
        <dbReference type="Proteomes" id="UP000680714"/>
    </source>
</evidence>
<dbReference type="Pfam" id="PF03466">
    <property type="entry name" value="LysR_substrate"/>
    <property type="match status" value="1"/>
</dbReference>
<reference evidence="6 7" key="1">
    <citation type="submission" date="2021-04" db="EMBL/GenBank/DDBJ databases">
        <title>Magnetospirillum sulfuroxidans sp. nov., a facultative chemolithoautotrophic sulfur-oxidizing alphaproteobacterium isolated from freshwater sediment and proposals for Paramagetospirillum gen. nov., and Magnetospirillaceae fam. nov.</title>
        <authorList>
            <person name="Koziaeva V."/>
            <person name="Geelhoed J.S."/>
            <person name="Sorokin D.Y."/>
            <person name="Grouzdev D.S."/>
        </authorList>
    </citation>
    <scope>NUCLEOTIDE SEQUENCE [LARGE SCALE GENOMIC DNA]</scope>
    <source>
        <strain evidence="6 7">J10</strain>
    </source>
</reference>
<dbReference type="NCBIfam" id="NF008352">
    <property type="entry name" value="PRK11139.1"/>
    <property type="match status" value="1"/>
</dbReference>
<comment type="caution">
    <text evidence="6">The sequence shown here is derived from an EMBL/GenBank/DDBJ whole genome shotgun (WGS) entry which is preliminary data.</text>
</comment>
<evidence type="ECO:0000256" key="1">
    <source>
        <dbReference type="ARBA" id="ARBA00009437"/>
    </source>
</evidence>
<keyword evidence="7" id="KW-1185">Reference proteome</keyword>
<dbReference type="InterPro" id="IPR005119">
    <property type="entry name" value="LysR_subst-bd"/>
</dbReference>
<dbReference type="Gene3D" id="3.40.190.10">
    <property type="entry name" value="Periplasmic binding protein-like II"/>
    <property type="match status" value="2"/>
</dbReference>
<dbReference type="CDD" id="cd08432">
    <property type="entry name" value="PBP2_GcdR_TrpI_HvrB_AmpR_like"/>
    <property type="match status" value="1"/>
</dbReference>
<accession>A0ABS5IG20</accession>
<comment type="similarity">
    <text evidence="1">Belongs to the LysR transcriptional regulatory family.</text>
</comment>
<proteinExistence type="inferred from homology"/>
<dbReference type="InterPro" id="IPR036388">
    <property type="entry name" value="WH-like_DNA-bd_sf"/>
</dbReference>
<evidence type="ECO:0000256" key="4">
    <source>
        <dbReference type="ARBA" id="ARBA00023163"/>
    </source>
</evidence>
<feature type="domain" description="HTH lysR-type" evidence="5">
    <location>
        <begin position="6"/>
        <end position="62"/>
    </location>
</feature>
<protein>
    <submittedName>
        <fullName evidence="6">Transcriptional regulator GcvA</fullName>
    </submittedName>
</protein>
<dbReference type="EMBL" id="JAGTUF010000022">
    <property type="protein sequence ID" value="MBR9973378.1"/>
    <property type="molecule type" value="Genomic_DNA"/>
</dbReference>
<dbReference type="PROSITE" id="PS50931">
    <property type="entry name" value="HTH_LYSR"/>
    <property type="match status" value="1"/>
</dbReference>
<sequence>MVRRLPPLRSLRAFESAARHLSFARAAEELHVTPAAISQQIKLLEDHLGLALFRRAAGVTLTEPATAALPLLSDAFDRMERAVERLRMGREHGPLVVSAPPSFAARWLIPRLERFQALHPEVDLRLAASIKLVDFDTEDVDLAIRYGSGHYGPLHVERLKAEAVVAVAHPRLAASLRAPADLLTATLLHNEGMNWDSTYPDWSAWLKNAGVNVDQPLKLRPFGDANMLIQAALSGLGAALVWQTLVTQEQADGRLVALFPAQPLVNAYHLVCPPNRLNSPKVAAFRDWIMAEAGGA</sequence>
<keyword evidence="3" id="KW-0238">DNA-binding</keyword>
<evidence type="ECO:0000256" key="2">
    <source>
        <dbReference type="ARBA" id="ARBA00023015"/>
    </source>
</evidence>
<name>A0ABS5IG20_9PROT</name>
<evidence type="ECO:0000259" key="5">
    <source>
        <dbReference type="PROSITE" id="PS50931"/>
    </source>
</evidence>
<dbReference type="Proteomes" id="UP000680714">
    <property type="component" value="Unassembled WGS sequence"/>
</dbReference>
<dbReference type="PRINTS" id="PR00039">
    <property type="entry name" value="HTHLYSR"/>
</dbReference>
<evidence type="ECO:0000313" key="6">
    <source>
        <dbReference type="EMBL" id="MBR9973378.1"/>
    </source>
</evidence>
<dbReference type="InterPro" id="IPR000847">
    <property type="entry name" value="LysR_HTH_N"/>
</dbReference>
<gene>
    <name evidence="6" type="primary">gcvA</name>
    <name evidence="6" type="ORF">KEC16_16760</name>
</gene>
<dbReference type="PANTHER" id="PTHR30537">
    <property type="entry name" value="HTH-TYPE TRANSCRIPTIONAL REGULATOR"/>
    <property type="match status" value="1"/>
</dbReference>
<dbReference type="SUPFAM" id="SSF53850">
    <property type="entry name" value="Periplasmic binding protein-like II"/>
    <property type="match status" value="1"/>
</dbReference>
<keyword evidence="2" id="KW-0805">Transcription regulation</keyword>